<dbReference type="Proteomes" id="UP000308600">
    <property type="component" value="Unassembled WGS sequence"/>
</dbReference>
<reference evidence="1 2" key="1">
    <citation type="journal article" date="2019" name="Nat. Ecol. Evol.">
        <title>Megaphylogeny resolves global patterns of mushroom evolution.</title>
        <authorList>
            <person name="Varga T."/>
            <person name="Krizsan K."/>
            <person name="Foldi C."/>
            <person name="Dima B."/>
            <person name="Sanchez-Garcia M."/>
            <person name="Sanchez-Ramirez S."/>
            <person name="Szollosi G.J."/>
            <person name="Szarkandi J.G."/>
            <person name="Papp V."/>
            <person name="Albert L."/>
            <person name="Andreopoulos W."/>
            <person name="Angelini C."/>
            <person name="Antonin V."/>
            <person name="Barry K.W."/>
            <person name="Bougher N.L."/>
            <person name="Buchanan P."/>
            <person name="Buyck B."/>
            <person name="Bense V."/>
            <person name="Catcheside P."/>
            <person name="Chovatia M."/>
            <person name="Cooper J."/>
            <person name="Damon W."/>
            <person name="Desjardin D."/>
            <person name="Finy P."/>
            <person name="Geml J."/>
            <person name="Haridas S."/>
            <person name="Hughes K."/>
            <person name="Justo A."/>
            <person name="Karasinski D."/>
            <person name="Kautmanova I."/>
            <person name="Kiss B."/>
            <person name="Kocsube S."/>
            <person name="Kotiranta H."/>
            <person name="LaButti K.M."/>
            <person name="Lechner B.E."/>
            <person name="Liimatainen K."/>
            <person name="Lipzen A."/>
            <person name="Lukacs Z."/>
            <person name="Mihaltcheva S."/>
            <person name="Morgado L.N."/>
            <person name="Niskanen T."/>
            <person name="Noordeloos M.E."/>
            <person name="Ohm R.A."/>
            <person name="Ortiz-Santana B."/>
            <person name="Ovrebo C."/>
            <person name="Racz N."/>
            <person name="Riley R."/>
            <person name="Savchenko A."/>
            <person name="Shiryaev A."/>
            <person name="Soop K."/>
            <person name="Spirin V."/>
            <person name="Szebenyi C."/>
            <person name="Tomsovsky M."/>
            <person name="Tulloss R.E."/>
            <person name="Uehling J."/>
            <person name="Grigoriev I.V."/>
            <person name="Vagvolgyi C."/>
            <person name="Papp T."/>
            <person name="Martin F.M."/>
            <person name="Miettinen O."/>
            <person name="Hibbett D.S."/>
            <person name="Nagy L.G."/>
        </authorList>
    </citation>
    <scope>NUCLEOTIDE SEQUENCE [LARGE SCALE GENOMIC DNA]</scope>
    <source>
        <strain evidence="1 2">NL-1719</strain>
    </source>
</reference>
<proteinExistence type="predicted"/>
<evidence type="ECO:0000313" key="2">
    <source>
        <dbReference type="Proteomes" id="UP000308600"/>
    </source>
</evidence>
<dbReference type="EMBL" id="ML208510">
    <property type="protein sequence ID" value="TFK63674.1"/>
    <property type="molecule type" value="Genomic_DNA"/>
</dbReference>
<accession>A0ACD3AE59</accession>
<name>A0ACD3AE59_9AGAR</name>
<feature type="non-terminal residue" evidence="1">
    <location>
        <position position="506"/>
    </location>
</feature>
<protein>
    <submittedName>
        <fullName evidence="1">DNase I-like protein</fullName>
    </submittedName>
</protein>
<organism evidence="1 2">
    <name type="scientific">Pluteus cervinus</name>
    <dbReference type="NCBI Taxonomy" id="181527"/>
    <lineage>
        <taxon>Eukaryota</taxon>
        <taxon>Fungi</taxon>
        <taxon>Dikarya</taxon>
        <taxon>Basidiomycota</taxon>
        <taxon>Agaricomycotina</taxon>
        <taxon>Agaricomycetes</taxon>
        <taxon>Agaricomycetidae</taxon>
        <taxon>Agaricales</taxon>
        <taxon>Pluteineae</taxon>
        <taxon>Pluteaceae</taxon>
        <taxon>Pluteus</taxon>
    </lineage>
</organism>
<sequence>MTPTTNTIRDITNCNADTSNGNGERLSGTRRGSDLPVGRAPDDGTREYGDSPSPDQGNLDRPESSTIRRRQDNDGRAQEAQSQNATDPGNTGQNGNNSRPTESRLGKPKNTRGSLRIASLNIRGGGSDRTQEKWQHINQIMRQNKIGILAVQETHLNDEQISRLHSQFNTRLKIHNTGDETQPNAKGVAIIVNKQLLSNESIEATPIIVVPGRALLLELPWRERNRLAILAVYAPNDHSENGLFWQSIRQKIQDNIIPKPDIILGDFNVVEDSIDRQPAHADPSSATDALHDLKREADLIDGWRREYEKEIAYTYMHSTNRIQSRIDRIYINEQLAELSHKWEISHPGVETDHNLVSVCLINPIMPYIGKGRWSAPLDLIANPKTLEKIQELGCEVIQQLPEQRTNNQNAQRALKSFKSMVQALIKKESREKGANISRKESKLKGDLKSTLNDETLDETTKRDNAALYETELRELEKQKHNTLRAHVNARNRLEGETVSKYWTQQN</sequence>
<evidence type="ECO:0000313" key="1">
    <source>
        <dbReference type="EMBL" id="TFK63674.1"/>
    </source>
</evidence>
<keyword evidence="2" id="KW-1185">Reference proteome</keyword>
<gene>
    <name evidence="1" type="ORF">BDN72DRAFT_775596</name>
</gene>